<keyword evidence="5 7" id="KW-1133">Transmembrane helix</keyword>
<feature type="transmembrane region" description="Helical" evidence="7">
    <location>
        <begin position="6"/>
        <end position="21"/>
    </location>
</feature>
<evidence type="ECO:0000256" key="6">
    <source>
        <dbReference type="ARBA" id="ARBA00023136"/>
    </source>
</evidence>
<dbReference type="eggNOG" id="COG1006">
    <property type="taxonomic scope" value="Bacteria"/>
</dbReference>
<comment type="subcellular location">
    <subcellularLocation>
        <location evidence="1">Cell membrane</location>
        <topology evidence="1">Multi-pass membrane protein</topology>
    </subcellularLocation>
</comment>
<sequence length="122" mass="13132">MTVLMALLVGVLYAAGTYLILRRSMVKVIFGLIFLGHAANLMIFTVGRLTKGVPAFVPEGAAAPPVPFADPLPQALILTAIVIGFGVQAFTIVLFKRTYQVLGTEDLDEMRSTDQLPPEVKS</sequence>
<evidence type="ECO:0000256" key="1">
    <source>
        <dbReference type="ARBA" id="ARBA00004651"/>
    </source>
</evidence>
<evidence type="ECO:0000256" key="5">
    <source>
        <dbReference type="ARBA" id="ARBA00022989"/>
    </source>
</evidence>
<evidence type="ECO:0000256" key="2">
    <source>
        <dbReference type="ARBA" id="ARBA00010388"/>
    </source>
</evidence>
<dbReference type="EMBL" id="CP001108">
    <property type="protein sequence ID" value="ACF45156.1"/>
    <property type="molecule type" value="Genomic_DNA"/>
</dbReference>
<evidence type="ECO:0000313" key="9">
    <source>
        <dbReference type="Proteomes" id="UP000002725"/>
    </source>
</evidence>
<keyword evidence="4 7" id="KW-0812">Transmembrane</keyword>
<dbReference type="InterPro" id="IPR050601">
    <property type="entry name" value="CPA3_antiporter_subunitC"/>
</dbReference>
<gene>
    <name evidence="8" type="ordered locus">Paes_0096</name>
</gene>
<dbReference type="HOGENOM" id="CLU_082058_3_1_10"/>
<keyword evidence="3" id="KW-1003">Cell membrane</keyword>
<reference evidence="8" key="1">
    <citation type="submission" date="2008-06" db="EMBL/GenBank/DDBJ databases">
        <title>Complete sequence of chromosome of Prosthecochloris aestuarii DSM 271.</title>
        <authorList>
            <consortium name="US DOE Joint Genome Institute"/>
            <person name="Lucas S."/>
            <person name="Copeland A."/>
            <person name="Lapidus A."/>
            <person name="Glavina del Rio T."/>
            <person name="Dalin E."/>
            <person name="Tice H."/>
            <person name="Bruce D."/>
            <person name="Goodwin L."/>
            <person name="Pitluck S."/>
            <person name="Schmutz J."/>
            <person name="Larimer F."/>
            <person name="Land M."/>
            <person name="Hauser L."/>
            <person name="Kyrpides N."/>
            <person name="Anderson I."/>
            <person name="Liu Z."/>
            <person name="Li T."/>
            <person name="Zhao F."/>
            <person name="Overmann J."/>
            <person name="Bryant D.A."/>
            <person name="Richardson P."/>
        </authorList>
    </citation>
    <scope>NUCLEOTIDE SEQUENCE [LARGE SCALE GENOMIC DNA]</scope>
    <source>
        <strain evidence="8">DSM 271</strain>
    </source>
</reference>
<evidence type="ECO:0000256" key="3">
    <source>
        <dbReference type="ARBA" id="ARBA00022475"/>
    </source>
</evidence>
<dbReference type="PANTHER" id="PTHR34583:SF2">
    <property type="entry name" value="ANTIPORTER SUBUNIT MNHC2-RELATED"/>
    <property type="match status" value="1"/>
</dbReference>
<keyword evidence="6 7" id="KW-0472">Membrane</keyword>
<keyword evidence="9" id="KW-1185">Reference proteome</keyword>
<organism evidence="8 9">
    <name type="scientific">Prosthecochloris aestuarii (strain DSM 271 / SK 413)</name>
    <dbReference type="NCBI Taxonomy" id="290512"/>
    <lineage>
        <taxon>Bacteria</taxon>
        <taxon>Pseudomonadati</taxon>
        <taxon>Chlorobiota</taxon>
        <taxon>Chlorobiia</taxon>
        <taxon>Chlorobiales</taxon>
        <taxon>Chlorobiaceae</taxon>
        <taxon>Prosthecochloris</taxon>
    </lineage>
</organism>
<dbReference type="GO" id="GO:0005886">
    <property type="term" value="C:plasma membrane"/>
    <property type="evidence" value="ECO:0007669"/>
    <property type="project" value="UniProtKB-SubCell"/>
</dbReference>
<dbReference type="KEGG" id="paa:Paes_0096"/>
<dbReference type="PANTHER" id="PTHR34583">
    <property type="entry name" value="ANTIPORTER SUBUNIT MNHC2-RELATED"/>
    <property type="match status" value="1"/>
</dbReference>
<dbReference type="RefSeq" id="WP_012504693.1">
    <property type="nucleotide sequence ID" value="NC_011059.1"/>
</dbReference>
<evidence type="ECO:0000256" key="7">
    <source>
        <dbReference type="SAM" id="Phobius"/>
    </source>
</evidence>
<dbReference type="STRING" id="290512.Paes_0096"/>
<evidence type="ECO:0000313" key="8">
    <source>
        <dbReference type="EMBL" id="ACF45156.1"/>
    </source>
</evidence>
<feature type="transmembrane region" description="Helical" evidence="7">
    <location>
        <begin position="28"/>
        <end position="47"/>
    </location>
</feature>
<evidence type="ECO:0000256" key="4">
    <source>
        <dbReference type="ARBA" id="ARBA00022692"/>
    </source>
</evidence>
<accession>B4S362</accession>
<dbReference type="Gene3D" id="1.10.287.3510">
    <property type="match status" value="1"/>
</dbReference>
<dbReference type="Pfam" id="PF00420">
    <property type="entry name" value="Oxidored_q2"/>
    <property type="match status" value="1"/>
</dbReference>
<proteinExistence type="inferred from homology"/>
<dbReference type="Proteomes" id="UP000002725">
    <property type="component" value="Chromosome"/>
</dbReference>
<dbReference type="NCBIfam" id="NF009302">
    <property type="entry name" value="PRK12659.1"/>
    <property type="match status" value="1"/>
</dbReference>
<dbReference type="NCBIfam" id="NF006573">
    <property type="entry name" value="PRK09094.1"/>
    <property type="match status" value="1"/>
</dbReference>
<protein>
    <submittedName>
        <fullName evidence="8">NADH-ubiquinone oxidoreductase chain 4L</fullName>
    </submittedName>
</protein>
<dbReference type="AlphaFoldDB" id="B4S362"/>
<feature type="transmembrane region" description="Helical" evidence="7">
    <location>
        <begin position="75"/>
        <end position="95"/>
    </location>
</feature>
<dbReference type="InterPro" id="IPR039428">
    <property type="entry name" value="NUOK/Mnh_C1-like"/>
</dbReference>
<comment type="similarity">
    <text evidence="2">Belongs to the CPA3 antiporters (TC 2.A.63) subunit C family.</text>
</comment>
<name>B4S362_PROA2</name>